<organism evidence="5 6">
    <name type="scientific">Acer negundo</name>
    <name type="common">Box elder</name>
    <dbReference type="NCBI Taxonomy" id="4023"/>
    <lineage>
        <taxon>Eukaryota</taxon>
        <taxon>Viridiplantae</taxon>
        <taxon>Streptophyta</taxon>
        <taxon>Embryophyta</taxon>
        <taxon>Tracheophyta</taxon>
        <taxon>Spermatophyta</taxon>
        <taxon>Magnoliopsida</taxon>
        <taxon>eudicotyledons</taxon>
        <taxon>Gunneridae</taxon>
        <taxon>Pentapetalae</taxon>
        <taxon>rosids</taxon>
        <taxon>malvids</taxon>
        <taxon>Sapindales</taxon>
        <taxon>Sapindaceae</taxon>
        <taxon>Hippocastanoideae</taxon>
        <taxon>Acereae</taxon>
        <taxon>Acer</taxon>
    </lineage>
</organism>
<evidence type="ECO:0000313" key="5">
    <source>
        <dbReference type="EMBL" id="KAI9198663.1"/>
    </source>
</evidence>
<dbReference type="AlphaFoldDB" id="A0AAD5P3I4"/>
<dbReference type="PANTHER" id="PTHR32099:SF42">
    <property type="entry name" value="CYSTEINE-RICH RECEPTOR-LIKE PROTEIN KINASE 9-RELATED"/>
    <property type="match status" value="1"/>
</dbReference>
<dbReference type="PROSITE" id="PS51473">
    <property type="entry name" value="GNK2"/>
    <property type="match status" value="2"/>
</dbReference>
<feature type="domain" description="Gnk2-homologous" evidence="4">
    <location>
        <begin position="140"/>
        <end position="243"/>
    </location>
</feature>
<sequence>MSSIQFFIIFVCLLSLSSSLFTFTSAADPTYVKHFCSEKSFTRNSTYQSNLNLLLSSLLRYTKSGYDKRFYRTTEGLDPNIVYGLFQCRGDVNTTTCQDCVAFASTDITQRCPTQNEAIVWYDECYLHYSNVSIIYNPVRNPSQVNYNPTNVTVETNRFQKLVSSLLKEATTLAVNDTNKFATRKGNFTTTQPLYGLVQCTEDMSNNDCSNCLEDAISSLETRATGAAILFPSCNCRYELYPFYNENLTLLPVTRPKADPKYLYLYWRCSDNNFTRNSTNQSSPLFFNATVYGPFQCRGAKIGSFLLPKTDGIDNGVVVQDPFEEASDQGIDRVKRGRGPVVVKTVAGTMSVVLGSSVYSVLNIQKRWIDEGLVNPTDQV</sequence>
<evidence type="ECO:0000259" key="4">
    <source>
        <dbReference type="PROSITE" id="PS51473"/>
    </source>
</evidence>
<gene>
    <name evidence="5" type="ORF">LWI28_020053</name>
</gene>
<dbReference type="EMBL" id="JAJSOW010000002">
    <property type="protein sequence ID" value="KAI9198663.1"/>
    <property type="molecule type" value="Genomic_DNA"/>
</dbReference>
<evidence type="ECO:0000256" key="1">
    <source>
        <dbReference type="ARBA" id="ARBA00022729"/>
    </source>
</evidence>
<dbReference type="InterPro" id="IPR002902">
    <property type="entry name" value="GNK2"/>
</dbReference>
<keyword evidence="2" id="KW-0677">Repeat</keyword>
<comment type="caution">
    <text evidence="5">The sequence shown here is derived from an EMBL/GenBank/DDBJ whole genome shotgun (WGS) entry which is preliminary data.</text>
</comment>
<reference evidence="5 6" key="1">
    <citation type="journal article" date="2022" name="Plant J.">
        <title>Strategies of tolerance reflected in two North American maple genomes.</title>
        <authorList>
            <person name="McEvoy S.L."/>
            <person name="Sezen U.U."/>
            <person name="Trouern-Trend A."/>
            <person name="McMahon S.M."/>
            <person name="Schaberg P.G."/>
            <person name="Yang J."/>
            <person name="Wegrzyn J.L."/>
            <person name="Swenson N.G."/>
        </authorList>
    </citation>
    <scope>NUCLEOTIDE SEQUENCE [LARGE SCALE GENOMIC DNA]</scope>
    <source>
        <strain evidence="5">91603</strain>
    </source>
</reference>
<dbReference type="Pfam" id="PF01657">
    <property type="entry name" value="Stress-antifung"/>
    <property type="match status" value="2"/>
</dbReference>
<dbReference type="FunFam" id="3.30.430.20:FF:000002">
    <property type="entry name" value="Cysteine-rich receptor-like protein kinase 10"/>
    <property type="match status" value="1"/>
</dbReference>
<keyword evidence="1 3" id="KW-0732">Signal</keyword>
<accession>A0AAD5P3I4</accession>
<feature type="domain" description="Gnk2-homologous" evidence="4">
    <location>
        <begin position="29"/>
        <end position="134"/>
    </location>
</feature>
<dbReference type="Gene3D" id="3.30.430.20">
    <property type="entry name" value="Gnk2 domain, C-X8-C-X2-C motif"/>
    <property type="match status" value="2"/>
</dbReference>
<evidence type="ECO:0000256" key="2">
    <source>
        <dbReference type="ARBA" id="ARBA00022737"/>
    </source>
</evidence>
<name>A0AAD5P3I4_ACENE</name>
<proteinExistence type="predicted"/>
<evidence type="ECO:0000313" key="6">
    <source>
        <dbReference type="Proteomes" id="UP001064489"/>
    </source>
</evidence>
<dbReference type="Proteomes" id="UP001064489">
    <property type="component" value="Chromosome 13"/>
</dbReference>
<dbReference type="FunFam" id="3.30.430.20:FF:000003">
    <property type="entry name" value="Cysteine-rich RLK (RECEPTOR-like protein kinase) 10"/>
    <property type="match status" value="1"/>
</dbReference>
<protein>
    <recommendedName>
        <fullName evidence="4">Gnk2-homologous domain-containing protein</fullName>
    </recommendedName>
</protein>
<evidence type="ECO:0000256" key="3">
    <source>
        <dbReference type="SAM" id="SignalP"/>
    </source>
</evidence>
<dbReference type="PANTHER" id="PTHR32099">
    <property type="entry name" value="CYSTEINE-RICH REPEAT SECRETORY PROTEIN"/>
    <property type="match status" value="1"/>
</dbReference>
<feature type="signal peptide" evidence="3">
    <location>
        <begin position="1"/>
        <end position="26"/>
    </location>
</feature>
<feature type="chain" id="PRO_5042138063" description="Gnk2-homologous domain-containing protein" evidence="3">
    <location>
        <begin position="27"/>
        <end position="380"/>
    </location>
</feature>
<dbReference type="InterPro" id="IPR038408">
    <property type="entry name" value="GNK2_sf"/>
</dbReference>
<dbReference type="CDD" id="cd23509">
    <property type="entry name" value="Gnk2-like"/>
    <property type="match status" value="2"/>
</dbReference>
<keyword evidence="6" id="KW-1185">Reference proteome</keyword>